<dbReference type="InterPro" id="IPR039289">
    <property type="entry name" value="CHCHD4"/>
</dbReference>
<feature type="transmembrane region" description="Helical" evidence="20">
    <location>
        <begin position="31"/>
        <end position="50"/>
    </location>
</feature>
<dbReference type="FunFam" id="1.10.287.2900:FF:000002">
    <property type="entry name" value="Mitochondrial intermembrane space import and assembly protein"/>
    <property type="match status" value="1"/>
</dbReference>
<proteinExistence type="predicted"/>
<evidence type="ECO:0000256" key="5">
    <source>
        <dbReference type="ARBA" id="ARBA00022448"/>
    </source>
</evidence>
<keyword evidence="9" id="KW-0809">Transit peptide</keyword>
<feature type="region of interest" description="Disordered" evidence="19">
    <location>
        <begin position="256"/>
        <end position="291"/>
    </location>
</feature>
<dbReference type="Proteomes" id="UP001338582">
    <property type="component" value="Chromosome 1"/>
</dbReference>
<keyword evidence="23" id="KW-1185">Reference proteome</keyword>
<keyword evidence="13" id="KW-0811">Translocation</keyword>
<keyword evidence="10" id="KW-0735">Signal-anchor</keyword>
<dbReference type="GO" id="GO:0005743">
    <property type="term" value="C:mitochondrial inner membrane"/>
    <property type="evidence" value="ECO:0007669"/>
    <property type="project" value="UniProtKB-SubCell"/>
</dbReference>
<evidence type="ECO:0000256" key="9">
    <source>
        <dbReference type="ARBA" id="ARBA00022946"/>
    </source>
</evidence>
<dbReference type="GO" id="GO:0005758">
    <property type="term" value="C:mitochondrial intermembrane space"/>
    <property type="evidence" value="ECO:0007669"/>
    <property type="project" value="TreeGrafter"/>
</dbReference>
<evidence type="ECO:0000259" key="21">
    <source>
        <dbReference type="Pfam" id="PF06747"/>
    </source>
</evidence>
<evidence type="ECO:0000256" key="17">
    <source>
        <dbReference type="ARBA" id="ARBA00023284"/>
    </source>
</evidence>
<evidence type="ECO:0000256" key="2">
    <source>
        <dbReference type="ARBA" id="ARBA00001973"/>
    </source>
</evidence>
<keyword evidence="12" id="KW-0560">Oxidoreductase</keyword>
<keyword evidence="11 20" id="KW-1133">Transmembrane helix</keyword>
<evidence type="ECO:0000256" key="7">
    <source>
        <dbReference type="ARBA" id="ARBA00022792"/>
    </source>
</evidence>
<keyword evidence="8" id="KW-0653">Protein transport</keyword>
<keyword evidence="5" id="KW-0813">Transport</keyword>
<dbReference type="KEGG" id="asau:88172205"/>
<keyword evidence="7" id="KW-0999">Mitochondrion inner membrane</keyword>
<evidence type="ECO:0000313" key="22">
    <source>
        <dbReference type="EMBL" id="WPK23888.1"/>
    </source>
</evidence>
<feature type="compositionally biased region" description="Basic and acidic residues" evidence="19">
    <location>
        <begin position="128"/>
        <end position="176"/>
    </location>
</feature>
<evidence type="ECO:0000256" key="11">
    <source>
        <dbReference type="ARBA" id="ARBA00022989"/>
    </source>
</evidence>
<evidence type="ECO:0000256" key="6">
    <source>
        <dbReference type="ARBA" id="ARBA00022692"/>
    </source>
</evidence>
<dbReference type="Gene3D" id="1.10.287.2900">
    <property type="match status" value="1"/>
</dbReference>
<organism evidence="22 23">
    <name type="scientific">Australozyma saopauloensis</name>
    <dbReference type="NCBI Taxonomy" id="291208"/>
    <lineage>
        <taxon>Eukaryota</taxon>
        <taxon>Fungi</taxon>
        <taxon>Dikarya</taxon>
        <taxon>Ascomycota</taxon>
        <taxon>Saccharomycotina</taxon>
        <taxon>Pichiomycetes</taxon>
        <taxon>Metschnikowiaceae</taxon>
        <taxon>Australozyma</taxon>
    </lineage>
</organism>
<protein>
    <recommendedName>
        <fullName evidence="4">Mitochondrial intermembrane space import and assembly protein 40</fullName>
    </recommendedName>
    <alternativeName>
        <fullName evidence="18">Mitochondrial import inner membrane translocase TIM40</fullName>
    </alternativeName>
</protein>
<dbReference type="PANTHER" id="PTHR21622:SF0">
    <property type="entry name" value="COILED-COIL-HELIX-COILED-COIL-HELIX DOMAIN CONTAINING 4"/>
    <property type="match status" value="1"/>
</dbReference>
<evidence type="ECO:0000256" key="1">
    <source>
        <dbReference type="ARBA" id="ARBA00001947"/>
    </source>
</evidence>
<evidence type="ECO:0000256" key="8">
    <source>
        <dbReference type="ARBA" id="ARBA00022927"/>
    </source>
</evidence>
<dbReference type="PROSITE" id="PS51808">
    <property type="entry name" value="CHCH"/>
    <property type="match status" value="1"/>
</dbReference>
<evidence type="ECO:0000313" key="23">
    <source>
        <dbReference type="Proteomes" id="UP001338582"/>
    </source>
</evidence>
<evidence type="ECO:0000256" key="20">
    <source>
        <dbReference type="SAM" id="Phobius"/>
    </source>
</evidence>
<dbReference type="AlphaFoldDB" id="A0AAX4H5U0"/>
<keyword evidence="14" id="KW-0496">Mitochondrion</keyword>
<evidence type="ECO:0000256" key="13">
    <source>
        <dbReference type="ARBA" id="ARBA00023010"/>
    </source>
</evidence>
<feature type="compositionally biased region" description="Low complexity" evidence="19">
    <location>
        <begin position="264"/>
        <end position="277"/>
    </location>
</feature>
<keyword evidence="17" id="KW-0676">Redox-active center</keyword>
<comment type="cofactor">
    <cofactor evidence="2">
        <name>Cu(2+)</name>
        <dbReference type="ChEBI" id="CHEBI:29036"/>
    </cofactor>
</comment>
<keyword evidence="15 20" id="KW-0472">Membrane</keyword>
<evidence type="ECO:0000256" key="12">
    <source>
        <dbReference type="ARBA" id="ARBA00023002"/>
    </source>
</evidence>
<accession>A0AAX4H5U0</accession>
<dbReference type="RefSeq" id="XP_062876273.1">
    <property type="nucleotide sequence ID" value="XM_063020203.1"/>
</dbReference>
<comment type="subcellular location">
    <subcellularLocation>
        <location evidence="3">Mitochondrion inner membrane</location>
        <topology evidence="3">Single-pass type II membrane protein</topology>
        <orientation evidence="3">Intermembrane side</orientation>
    </subcellularLocation>
</comment>
<dbReference type="PANTHER" id="PTHR21622">
    <property type="entry name" value="COILED-COIL-HELIX-COILED-COIL-HELIX DOMAIN CONTAINING 4"/>
    <property type="match status" value="1"/>
</dbReference>
<evidence type="ECO:0000256" key="4">
    <source>
        <dbReference type="ARBA" id="ARBA00013714"/>
    </source>
</evidence>
<evidence type="ECO:0000256" key="3">
    <source>
        <dbReference type="ARBA" id="ARBA00004164"/>
    </source>
</evidence>
<dbReference type="Pfam" id="PF06747">
    <property type="entry name" value="CHCH"/>
    <property type="match status" value="1"/>
</dbReference>
<name>A0AAX4H5U0_9ASCO</name>
<feature type="domain" description="CHCH" evidence="21">
    <location>
        <begin position="212"/>
        <end position="248"/>
    </location>
</feature>
<evidence type="ECO:0000256" key="18">
    <source>
        <dbReference type="ARBA" id="ARBA00033150"/>
    </source>
</evidence>
<dbReference type="GO" id="GO:0045041">
    <property type="term" value="P:protein import into mitochondrial intermembrane space"/>
    <property type="evidence" value="ECO:0007669"/>
    <property type="project" value="InterPro"/>
</dbReference>
<evidence type="ECO:0000256" key="19">
    <source>
        <dbReference type="SAM" id="MobiDB-lite"/>
    </source>
</evidence>
<evidence type="ECO:0000256" key="16">
    <source>
        <dbReference type="ARBA" id="ARBA00023157"/>
    </source>
</evidence>
<dbReference type="EMBL" id="CP138894">
    <property type="protein sequence ID" value="WPK23888.1"/>
    <property type="molecule type" value="Genomic_DNA"/>
</dbReference>
<evidence type="ECO:0000256" key="15">
    <source>
        <dbReference type="ARBA" id="ARBA00023136"/>
    </source>
</evidence>
<evidence type="ECO:0000256" key="14">
    <source>
        <dbReference type="ARBA" id="ARBA00023128"/>
    </source>
</evidence>
<keyword evidence="6 20" id="KW-0812">Transmembrane</keyword>
<dbReference type="GeneID" id="88172205"/>
<evidence type="ECO:0000256" key="10">
    <source>
        <dbReference type="ARBA" id="ARBA00022968"/>
    </source>
</evidence>
<reference evidence="22 23" key="1">
    <citation type="submission" date="2023-10" db="EMBL/GenBank/DDBJ databases">
        <title>Draft Genome Sequence of Candida saopaulonensis from a very Premature Infant with Sepsis.</title>
        <authorList>
            <person name="Ning Y."/>
            <person name="Dai R."/>
            <person name="Xiao M."/>
            <person name="Xu Y."/>
            <person name="Yan Q."/>
            <person name="Zhang L."/>
        </authorList>
    </citation>
    <scope>NUCLEOTIDE SEQUENCE [LARGE SCALE GENOMIC DNA]</scope>
    <source>
        <strain evidence="22 23">19XY460</strain>
    </source>
</reference>
<feature type="region of interest" description="Disordered" evidence="19">
    <location>
        <begin position="69"/>
        <end position="200"/>
    </location>
</feature>
<sequence>MFRTAFKNLARNPTITRGYSTIRKTRNNTKVVVGVSLVASSLLLLPLTVVKNDTQPSTDNTKLAKKEGISGTDHITYGKRNQPNKAIDEKQPETKIIPVDTQTKKSEQPVPPKAKLKAATSGITQAKTETDQVAKPEVKTETEVKEEGEQDTKDTQKDAEKDTQKAENDSNEKAENDNEPEAEGSQSAAFNPETGEINWDCPCLGGMAHGPCGEEFKAAFSCFVYSETEPKGIDCIEKFEGMRTCFKKHPEHYKEELYEDDEPVPSTESASESVSASESKDEATVDIPKVA</sequence>
<dbReference type="GO" id="GO:0015035">
    <property type="term" value="F:protein-disulfide reductase activity"/>
    <property type="evidence" value="ECO:0007669"/>
    <property type="project" value="InterPro"/>
</dbReference>
<gene>
    <name evidence="22" type="ORF">PUMCH_001138</name>
</gene>
<keyword evidence="16" id="KW-1015">Disulfide bond</keyword>
<dbReference type="InterPro" id="IPR010625">
    <property type="entry name" value="CHCH"/>
</dbReference>
<comment type="cofactor">
    <cofactor evidence="1">
        <name>Zn(2+)</name>
        <dbReference type="ChEBI" id="CHEBI:29105"/>
    </cofactor>
</comment>